<dbReference type="AlphaFoldDB" id="A0A9W8DTQ4"/>
<dbReference type="SUPFAM" id="SSF46934">
    <property type="entry name" value="UBA-like"/>
    <property type="match status" value="1"/>
</dbReference>
<dbReference type="Pfam" id="PF23195">
    <property type="entry name" value="UBQLN1"/>
    <property type="match status" value="1"/>
</dbReference>
<dbReference type="PANTHER" id="PTHR10677:SF3">
    <property type="entry name" value="FI07626P-RELATED"/>
    <property type="match status" value="1"/>
</dbReference>
<evidence type="ECO:0000259" key="2">
    <source>
        <dbReference type="PROSITE" id="PS50030"/>
    </source>
</evidence>
<proteinExistence type="predicted"/>
<dbReference type="Pfam" id="PF00627">
    <property type="entry name" value="UBA"/>
    <property type="match status" value="1"/>
</dbReference>
<accession>A0A9W8DTQ4</accession>
<dbReference type="CDD" id="cd14399">
    <property type="entry name" value="UBA_PLICs"/>
    <property type="match status" value="1"/>
</dbReference>
<dbReference type="PROSITE" id="PS50030">
    <property type="entry name" value="UBA"/>
    <property type="match status" value="1"/>
</dbReference>
<dbReference type="EMBL" id="JANBPU010000049">
    <property type="protein sequence ID" value="KAJ1918293.1"/>
    <property type="molecule type" value="Genomic_DNA"/>
</dbReference>
<dbReference type="Pfam" id="PF00240">
    <property type="entry name" value="ubiquitin"/>
    <property type="match status" value="1"/>
</dbReference>
<dbReference type="InterPro" id="IPR000626">
    <property type="entry name" value="Ubiquitin-like_dom"/>
</dbReference>
<dbReference type="SMART" id="SM00213">
    <property type="entry name" value="UBQ"/>
    <property type="match status" value="1"/>
</dbReference>
<feature type="domain" description="Ubiquitin-like" evidence="3">
    <location>
        <begin position="27"/>
        <end position="85"/>
    </location>
</feature>
<evidence type="ECO:0000259" key="3">
    <source>
        <dbReference type="PROSITE" id="PS50053"/>
    </source>
</evidence>
<dbReference type="GO" id="GO:0031593">
    <property type="term" value="F:polyubiquitin modification-dependent protein binding"/>
    <property type="evidence" value="ECO:0007669"/>
    <property type="project" value="TreeGrafter"/>
</dbReference>
<evidence type="ECO:0000313" key="5">
    <source>
        <dbReference type="Proteomes" id="UP001150538"/>
    </source>
</evidence>
<dbReference type="OrthoDB" id="267397at2759"/>
<gene>
    <name evidence="4" type="ORF">H4219_002690</name>
</gene>
<dbReference type="SMART" id="SM00165">
    <property type="entry name" value="UBA"/>
    <property type="match status" value="1"/>
</dbReference>
<evidence type="ECO:0000256" key="1">
    <source>
        <dbReference type="SAM" id="MobiDB-lite"/>
    </source>
</evidence>
<organism evidence="4 5">
    <name type="scientific">Mycoemilia scoparia</name>
    <dbReference type="NCBI Taxonomy" id="417184"/>
    <lineage>
        <taxon>Eukaryota</taxon>
        <taxon>Fungi</taxon>
        <taxon>Fungi incertae sedis</taxon>
        <taxon>Zoopagomycota</taxon>
        <taxon>Kickxellomycotina</taxon>
        <taxon>Kickxellomycetes</taxon>
        <taxon>Kickxellales</taxon>
        <taxon>Kickxellaceae</taxon>
        <taxon>Mycoemilia</taxon>
    </lineage>
</organism>
<dbReference type="InterPro" id="IPR009060">
    <property type="entry name" value="UBA-like_sf"/>
</dbReference>
<dbReference type="PANTHER" id="PTHR10677">
    <property type="entry name" value="UBIQUILIN"/>
    <property type="match status" value="1"/>
</dbReference>
<sequence length="331" mass="35513">MPQIRIKIRPANDSVLEIELDPEITKVSDLKKLIAEKRENSEPEKQRLIYSGRILKSESDNDKLLSEYNINNDCTIHLVVSKKDSGKPATSSAAPTGGASTQRTSATSPSPSANAPYADPSQQPGGFNPFGSMFGPGGGLGSQGMPPNMSLETAQQMLDNPMFQQTMQQLSSNPELLRTMLDSHPALRSMPEETRRMMLNPDMLRLITNPDVMRTMARLQSGMGPGGLAGSQAVPPTSTDASSPPASGAGANPFDPAAFQNLMSSLGSFPAATQPPAAAPLTTEQQRERYRTELSQLNDMGFFDEAQNLRALSVANGNVNAAVEYLLSHPI</sequence>
<comment type="caution">
    <text evidence="4">The sequence shown here is derived from an EMBL/GenBank/DDBJ whole genome shotgun (WGS) entry which is preliminary data.</text>
</comment>
<name>A0A9W8DTQ4_9FUNG</name>
<dbReference type="Gene3D" id="3.10.20.90">
    <property type="entry name" value="Phosphatidylinositol 3-kinase Catalytic Subunit, Chain A, domain 1"/>
    <property type="match status" value="1"/>
</dbReference>
<dbReference type="Gene3D" id="1.10.8.10">
    <property type="entry name" value="DNA helicase RuvA subunit, C-terminal domain"/>
    <property type="match status" value="1"/>
</dbReference>
<keyword evidence="5" id="KW-1185">Reference proteome</keyword>
<feature type="compositionally biased region" description="Low complexity" evidence="1">
    <location>
        <begin position="88"/>
        <end position="133"/>
    </location>
</feature>
<feature type="region of interest" description="Disordered" evidence="1">
    <location>
        <begin position="83"/>
        <end position="149"/>
    </location>
</feature>
<dbReference type="GO" id="GO:0006511">
    <property type="term" value="P:ubiquitin-dependent protein catabolic process"/>
    <property type="evidence" value="ECO:0007669"/>
    <property type="project" value="TreeGrafter"/>
</dbReference>
<dbReference type="InterPro" id="IPR029071">
    <property type="entry name" value="Ubiquitin-like_domsf"/>
</dbReference>
<feature type="domain" description="UBA" evidence="2">
    <location>
        <begin position="285"/>
        <end position="329"/>
    </location>
</feature>
<feature type="region of interest" description="Disordered" evidence="1">
    <location>
        <begin position="222"/>
        <end position="255"/>
    </location>
</feature>
<reference evidence="4" key="1">
    <citation type="submission" date="2022-07" db="EMBL/GenBank/DDBJ databases">
        <title>Phylogenomic reconstructions and comparative analyses of Kickxellomycotina fungi.</title>
        <authorList>
            <person name="Reynolds N.K."/>
            <person name="Stajich J.E."/>
            <person name="Barry K."/>
            <person name="Grigoriev I.V."/>
            <person name="Crous P."/>
            <person name="Smith M.E."/>
        </authorList>
    </citation>
    <scope>NUCLEOTIDE SEQUENCE</scope>
    <source>
        <strain evidence="4">NBRC 100468</strain>
    </source>
</reference>
<dbReference type="InterPro" id="IPR015496">
    <property type="entry name" value="Ubiquilin"/>
</dbReference>
<dbReference type="InterPro" id="IPR015940">
    <property type="entry name" value="UBA"/>
</dbReference>
<dbReference type="PROSITE" id="PS50053">
    <property type="entry name" value="UBIQUITIN_2"/>
    <property type="match status" value="1"/>
</dbReference>
<protein>
    <submittedName>
        <fullName evidence="4">Uncharacterized protein</fullName>
    </submittedName>
</protein>
<dbReference type="Proteomes" id="UP001150538">
    <property type="component" value="Unassembled WGS sequence"/>
</dbReference>
<feature type="compositionally biased region" description="Low complexity" evidence="1">
    <location>
        <begin position="235"/>
        <end position="251"/>
    </location>
</feature>
<dbReference type="GO" id="GO:0005829">
    <property type="term" value="C:cytosol"/>
    <property type="evidence" value="ECO:0007669"/>
    <property type="project" value="TreeGrafter"/>
</dbReference>
<dbReference type="SUPFAM" id="SSF54236">
    <property type="entry name" value="Ubiquitin-like"/>
    <property type="match status" value="1"/>
</dbReference>
<evidence type="ECO:0000313" key="4">
    <source>
        <dbReference type="EMBL" id="KAJ1918293.1"/>
    </source>
</evidence>